<feature type="region of interest" description="Disordered" evidence="1">
    <location>
        <begin position="187"/>
        <end position="269"/>
    </location>
</feature>
<evidence type="ECO:0000313" key="4">
    <source>
        <dbReference type="Proteomes" id="UP000620124"/>
    </source>
</evidence>
<reference evidence="3" key="1">
    <citation type="submission" date="2020-05" db="EMBL/GenBank/DDBJ databases">
        <title>Mycena genomes resolve the evolution of fungal bioluminescence.</title>
        <authorList>
            <person name="Tsai I.J."/>
        </authorList>
    </citation>
    <scope>NUCLEOTIDE SEQUENCE</scope>
    <source>
        <strain evidence="3">CCC161011</strain>
    </source>
</reference>
<name>A0A8H6X7Y0_9AGAR</name>
<proteinExistence type="predicted"/>
<feature type="chain" id="PRO_5034033880" evidence="2">
    <location>
        <begin position="28"/>
        <end position="610"/>
    </location>
</feature>
<protein>
    <submittedName>
        <fullName evidence="3">Rho GTPase activating protein 22</fullName>
    </submittedName>
</protein>
<organism evidence="3 4">
    <name type="scientific">Mycena venus</name>
    <dbReference type="NCBI Taxonomy" id="2733690"/>
    <lineage>
        <taxon>Eukaryota</taxon>
        <taxon>Fungi</taxon>
        <taxon>Dikarya</taxon>
        <taxon>Basidiomycota</taxon>
        <taxon>Agaricomycotina</taxon>
        <taxon>Agaricomycetes</taxon>
        <taxon>Agaricomycetidae</taxon>
        <taxon>Agaricales</taxon>
        <taxon>Marasmiineae</taxon>
        <taxon>Mycenaceae</taxon>
        <taxon>Mycena</taxon>
    </lineage>
</organism>
<sequence length="610" mass="66575">MHTPNRDFWAFSGGLALLLFLDAKNDAKIVLTTATAVPGTSEHHCPRSQLDQASGLLGAPARREFLALRPRETIPRARILSASPWAVQRVIWGVPGSRSILDLSHPSISLSASASSPAAHAKSCLDLRYVPPSPARSQHSNYGGNPVYGNHIYGGGGEGGTGDLHTTSRRAWVHSADDLHAVGMPILPPRAHHVPRKQPRARAGPSPARQHQHFVPRKSLSASTQQPLDGYAPTPLSGSSAACTPSTDKSPTHVSSNGTSMMDSYIGTPFSQPSLKMPPSLSISTVTPSKSSPHAISIPTLATMPIQRMQWEERSLLTPLVFFELLRKMYIQARPQGSVPIVAELLIGQHAAEAPKISWTTNNSTTPSAPSLDSPTDHDILQSPNATDPSVDRDPPDMDCVEPEDLVDNLDTMAAAAFEVVTEEDLFVTSDLLEVQTADCMGCLLNFPPSEENVEIQDMYSYLQDVEPSPLISELALESLYWSLPPGIRSCMRAHVILPKWTISSLVAPGFGLWARQSPSRAGFMRDHDLILGSAVVRTATLSRPSSCRHRWRIRRQHHRFGFYLLLGIDSTLRFVLGEQLSTNTSPYPADFVLRSLWNNPQFSLIKVSL</sequence>
<dbReference type="Proteomes" id="UP000620124">
    <property type="component" value="Unassembled WGS sequence"/>
</dbReference>
<feature type="signal peptide" evidence="2">
    <location>
        <begin position="1"/>
        <end position="27"/>
    </location>
</feature>
<comment type="caution">
    <text evidence="3">The sequence shown here is derived from an EMBL/GenBank/DDBJ whole genome shotgun (WGS) entry which is preliminary data.</text>
</comment>
<feature type="compositionally biased region" description="Low complexity" evidence="1">
    <location>
        <begin position="358"/>
        <end position="371"/>
    </location>
</feature>
<dbReference type="AlphaFoldDB" id="A0A8H6X7Y0"/>
<feature type="compositionally biased region" description="Basic residues" evidence="1">
    <location>
        <begin position="190"/>
        <end position="200"/>
    </location>
</feature>
<dbReference type="EMBL" id="JACAZI010000024">
    <property type="protein sequence ID" value="KAF7335641.1"/>
    <property type="molecule type" value="Genomic_DNA"/>
</dbReference>
<evidence type="ECO:0000256" key="2">
    <source>
        <dbReference type="SAM" id="SignalP"/>
    </source>
</evidence>
<keyword evidence="2" id="KW-0732">Signal</keyword>
<gene>
    <name evidence="3" type="ORF">MVEN_02219000</name>
</gene>
<evidence type="ECO:0000313" key="3">
    <source>
        <dbReference type="EMBL" id="KAF7335641.1"/>
    </source>
</evidence>
<keyword evidence="4" id="KW-1185">Reference proteome</keyword>
<evidence type="ECO:0000256" key="1">
    <source>
        <dbReference type="SAM" id="MobiDB-lite"/>
    </source>
</evidence>
<dbReference type="OrthoDB" id="79452at2759"/>
<feature type="region of interest" description="Disordered" evidence="1">
    <location>
        <begin position="358"/>
        <end position="396"/>
    </location>
</feature>
<accession>A0A8H6X7Y0</accession>
<feature type="compositionally biased region" description="Polar residues" evidence="1">
    <location>
        <begin position="236"/>
        <end position="262"/>
    </location>
</feature>